<reference evidence="1 2" key="1">
    <citation type="submission" date="2015-12" db="EMBL/GenBank/DDBJ databases">
        <title>Haloprofundus marisrubri gen. nov., sp. nov., an extremely halophilic archaeon isolated from the Discovery deep brine-seawater interface in the Red Sea.</title>
        <authorList>
            <person name="Zhang G."/>
            <person name="Stingl U."/>
            <person name="Rashid M."/>
        </authorList>
    </citation>
    <scope>NUCLEOTIDE SEQUENCE [LARGE SCALE GENOMIC DNA]</scope>
    <source>
        <strain evidence="1 2">SB9</strain>
    </source>
</reference>
<accession>A0A0W1RDB7</accession>
<evidence type="ECO:0000313" key="1">
    <source>
        <dbReference type="EMBL" id="KTG11439.1"/>
    </source>
</evidence>
<comment type="caution">
    <text evidence="1">The sequence shown here is derived from an EMBL/GenBank/DDBJ whole genome shotgun (WGS) entry which is preliminary data.</text>
</comment>
<sequence length="67" mass="7738">MVPIQQRVSNWFETSQISSLRETTTVPHRRQSNMHTILLPVLDYNMRQRNSTVRSFSGSVSYQTAAP</sequence>
<dbReference type="AlphaFoldDB" id="A0A0W1RDB7"/>
<proteinExistence type="predicted"/>
<keyword evidence="2" id="KW-1185">Reference proteome</keyword>
<gene>
    <name evidence="1" type="ORF">AUR64_04070</name>
</gene>
<dbReference type="EMBL" id="LOPU01000004">
    <property type="protein sequence ID" value="KTG11439.1"/>
    <property type="molecule type" value="Genomic_DNA"/>
</dbReference>
<name>A0A0W1RDB7_9EURY</name>
<evidence type="ECO:0000313" key="2">
    <source>
        <dbReference type="Proteomes" id="UP000054387"/>
    </source>
</evidence>
<protein>
    <submittedName>
        <fullName evidence="1">Uncharacterized protein</fullName>
    </submittedName>
</protein>
<organism evidence="1 2">
    <name type="scientific">Haloprofundus marisrubri</name>
    <dbReference type="NCBI Taxonomy" id="1514971"/>
    <lineage>
        <taxon>Archaea</taxon>
        <taxon>Methanobacteriati</taxon>
        <taxon>Methanobacteriota</taxon>
        <taxon>Stenosarchaea group</taxon>
        <taxon>Halobacteria</taxon>
        <taxon>Halobacteriales</taxon>
        <taxon>Haloferacaceae</taxon>
        <taxon>Haloprofundus</taxon>
    </lineage>
</organism>
<dbReference type="Proteomes" id="UP000054387">
    <property type="component" value="Unassembled WGS sequence"/>
</dbReference>